<proteinExistence type="predicted"/>
<dbReference type="AlphaFoldDB" id="A0A7S0S0E5"/>
<dbReference type="EMBL" id="HBFB01029874">
    <property type="protein sequence ID" value="CAD8692505.1"/>
    <property type="molecule type" value="Transcribed_RNA"/>
</dbReference>
<sequence>MVSGLCREASAAAASCSNAHLPPVQCHQATFCTHHSQPRHMHGPQTSSCSLLHIPPHTATARNQPALSEPLMASTEACPPLTTLDWCGPHPNTRHSSMPKLRARPACTAITHGVSWVSPMGVPVPAPAASSPAAAPLLHFLTLGATCCTCSWPLHTLMRAAAASQLLDAAGAFHDAAGTRLTRARPRGHGGSGAAPTRASGTHCLLSGRG</sequence>
<gene>
    <name evidence="2" type="ORF">CLEI1391_LOCUS16688</name>
</gene>
<reference evidence="2" key="1">
    <citation type="submission" date="2021-01" db="EMBL/GenBank/DDBJ databases">
        <authorList>
            <person name="Corre E."/>
            <person name="Pelletier E."/>
            <person name="Niang G."/>
            <person name="Scheremetjew M."/>
            <person name="Finn R."/>
            <person name="Kale V."/>
            <person name="Holt S."/>
            <person name="Cochrane G."/>
            <person name="Meng A."/>
            <person name="Brown T."/>
            <person name="Cohen L."/>
        </authorList>
    </citation>
    <scope>NUCLEOTIDE SEQUENCE</scope>
    <source>
        <strain evidence="2">SAG 11-49</strain>
    </source>
</reference>
<organism evidence="2">
    <name type="scientific">Chlamydomonas leiostraca</name>
    <dbReference type="NCBI Taxonomy" id="1034604"/>
    <lineage>
        <taxon>Eukaryota</taxon>
        <taxon>Viridiplantae</taxon>
        <taxon>Chlorophyta</taxon>
        <taxon>core chlorophytes</taxon>
        <taxon>Chlorophyceae</taxon>
        <taxon>CS clade</taxon>
        <taxon>Chlamydomonadales</taxon>
        <taxon>Chlamydomonadaceae</taxon>
        <taxon>Chlamydomonas</taxon>
    </lineage>
</organism>
<evidence type="ECO:0000313" key="2">
    <source>
        <dbReference type="EMBL" id="CAD8692505.1"/>
    </source>
</evidence>
<protein>
    <submittedName>
        <fullName evidence="2">Uncharacterized protein</fullName>
    </submittedName>
</protein>
<name>A0A7S0S0E5_9CHLO</name>
<accession>A0A7S0S0E5</accession>
<evidence type="ECO:0000256" key="1">
    <source>
        <dbReference type="SAM" id="MobiDB-lite"/>
    </source>
</evidence>
<feature type="region of interest" description="Disordered" evidence="1">
    <location>
        <begin position="181"/>
        <end position="210"/>
    </location>
</feature>